<proteinExistence type="predicted"/>
<gene>
    <name evidence="1" type="ORF">SDC9_201859</name>
</gene>
<evidence type="ECO:0000313" key="1">
    <source>
        <dbReference type="EMBL" id="MPN54190.1"/>
    </source>
</evidence>
<accession>A0A645ITG8</accession>
<comment type="caution">
    <text evidence="1">The sequence shown here is derived from an EMBL/GenBank/DDBJ whole genome shotgun (WGS) entry which is preliminary data.</text>
</comment>
<dbReference type="EMBL" id="VSSQ01122177">
    <property type="protein sequence ID" value="MPN54190.1"/>
    <property type="molecule type" value="Genomic_DNA"/>
</dbReference>
<dbReference type="AlphaFoldDB" id="A0A645ITG8"/>
<protein>
    <submittedName>
        <fullName evidence="1">Uncharacterized protein</fullName>
    </submittedName>
</protein>
<sequence>MHGADDLGGQGLSHVADAEPDHVGVGMLRGIGVDFLLDPGKEITFVDVQIV</sequence>
<organism evidence="1">
    <name type="scientific">bioreactor metagenome</name>
    <dbReference type="NCBI Taxonomy" id="1076179"/>
    <lineage>
        <taxon>unclassified sequences</taxon>
        <taxon>metagenomes</taxon>
        <taxon>ecological metagenomes</taxon>
    </lineage>
</organism>
<reference evidence="1" key="1">
    <citation type="submission" date="2019-08" db="EMBL/GenBank/DDBJ databases">
        <authorList>
            <person name="Kucharzyk K."/>
            <person name="Murdoch R.W."/>
            <person name="Higgins S."/>
            <person name="Loffler F."/>
        </authorList>
    </citation>
    <scope>NUCLEOTIDE SEQUENCE</scope>
</reference>
<name>A0A645ITG8_9ZZZZ</name>